<dbReference type="KEGG" id="rad:CO657_03580"/>
<sequence length="79" mass="8066">MNTSEASNIIMQEVKANISSGANAGGGIDNFCTIWPRAKPILDFLAGLALLIPGLGATAGAVLRGLIKVGDQIAQETCP</sequence>
<keyword evidence="1" id="KW-0812">Transmembrane</keyword>
<dbReference type="AlphaFoldDB" id="A0AAE5WLV8"/>
<dbReference type="EMBL" id="CP034998">
    <property type="protein sequence ID" value="QAS77225.1"/>
    <property type="molecule type" value="Genomic_DNA"/>
</dbReference>
<keyword evidence="1" id="KW-0472">Membrane</keyword>
<keyword evidence="3" id="KW-1185">Reference proteome</keyword>
<organism evidence="2 3">
    <name type="scientific">Rhizobium acidisoli</name>
    <dbReference type="NCBI Taxonomy" id="1538158"/>
    <lineage>
        <taxon>Bacteria</taxon>
        <taxon>Pseudomonadati</taxon>
        <taxon>Pseudomonadota</taxon>
        <taxon>Alphaproteobacteria</taxon>
        <taxon>Hyphomicrobiales</taxon>
        <taxon>Rhizobiaceae</taxon>
        <taxon>Rhizobium/Agrobacterium group</taxon>
        <taxon>Rhizobium</taxon>
    </lineage>
</organism>
<protein>
    <submittedName>
        <fullName evidence="2">Uncharacterized protein</fullName>
    </submittedName>
</protein>
<feature type="transmembrane region" description="Helical" evidence="1">
    <location>
        <begin position="44"/>
        <end position="63"/>
    </location>
</feature>
<evidence type="ECO:0000256" key="1">
    <source>
        <dbReference type="SAM" id="Phobius"/>
    </source>
</evidence>
<evidence type="ECO:0000313" key="2">
    <source>
        <dbReference type="EMBL" id="QAS77225.1"/>
    </source>
</evidence>
<keyword evidence="1" id="KW-1133">Transmembrane helix</keyword>
<reference evidence="2 3" key="1">
    <citation type="submission" date="2019-01" db="EMBL/GenBank/DDBJ databases">
        <title>Genomic insights into the origins and evolution of symbiotic genes in the Phaseolus vulgaris microsymbionts.</title>
        <authorList>
            <person name="Tong W."/>
        </authorList>
    </citation>
    <scope>NUCLEOTIDE SEQUENCE [LARGE SCALE GENOMIC DNA]</scope>
    <source>
        <strain evidence="2 3">FH23</strain>
    </source>
</reference>
<dbReference type="Proteomes" id="UP000220927">
    <property type="component" value="Chromosome"/>
</dbReference>
<proteinExistence type="predicted"/>
<gene>
    <name evidence="2" type="ORF">CO657_03580</name>
</gene>
<evidence type="ECO:0000313" key="3">
    <source>
        <dbReference type="Proteomes" id="UP000220927"/>
    </source>
</evidence>
<name>A0AAE5WLV8_9HYPH</name>
<dbReference type="RefSeq" id="WP_054181544.1">
    <property type="nucleotide sequence ID" value="NZ_LJSR01000002.1"/>
</dbReference>
<accession>A0AAE5WLV8</accession>